<comment type="caution">
    <text evidence="1">The sequence shown here is derived from an EMBL/GenBank/DDBJ whole genome shotgun (WGS) entry which is preliminary data.</text>
</comment>
<accession>A0A645H5J5</accession>
<sequence>MRSYADLLIPIAQHASLSIHGVIDGLESGYAAAVLEKGKLIFKKYDTTGTDFDIMGSLCLKFKFEEPELCSFLTVVLSRACGNAPSIPVGRHWDNFSFTKDLYLPLEFCYYRYIYIGDPPEDPYPELLSSLSIAQLVYLWEKYLEEGVNYEEFDRLYELFEQRADFPFCPWLIALRIAIEKLHMNIQMQEDDFYIFDSQGNRKKLGFNRPSSAEKLFLKLLFPV</sequence>
<evidence type="ECO:0000313" key="1">
    <source>
        <dbReference type="EMBL" id="MPN33329.1"/>
    </source>
</evidence>
<organism evidence="1">
    <name type="scientific">bioreactor metagenome</name>
    <dbReference type="NCBI Taxonomy" id="1076179"/>
    <lineage>
        <taxon>unclassified sequences</taxon>
        <taxon>metagenomes</taxon>
        <taxon>ecological metagenomes</taxon>
    </lineage>
</organism>
<proteinExistence type="predicted"/>
<name>A0A645H5J5_9ZZZZ</name>
<protein>
    <submittedName>
        <fullName evidence="1">Uncharacterized protein</fullName>
    </submittedName>
</protein>
<gene>
    <name evidence="1" type="ORF">SDC9_180814</name>
</gene>
<dbReference type="EMBL" id="VSSQ01085773">
    <property type="protein sequence ID" value="MPN33329.1"/>
    <property type="molecule type" value="Genomic_DNA"/>
</dbReference>
<reference evidence="1" key="1">
    <citation type="submission" date="2019-08" db="EMBL/GenBank/DDBJ databases">
        <authorList>
            <person name="Kucharzyk K."/>
            <person name="Murdoch R.W."/>
            <person name="Higgins S."/>
            <person name="Loffler F."/>
        </authorList>
    </citation>
    <scope>NUCLEOTIDE SEQUENCE</scope>
</reference>
<dbReference type="AlphaFoldDB" id="A0A645H5J5"/>